<feature type="transmembrane region" description="Helical" evidence="13">
    <location>
        <begin position="186"/>
        <end position="209"/>
    </location>
</feature>
<accession>A0A7Z2JHL9</accession>
<protein>
    <submittedName>
        <fullName evidence="16">HAMP domain-containing protein</fullName>
    </submittedName>
</protein>
<dbReference type="AlphaFoldDB" id="A0A7Z2JHL9"/>
<dbReference type="Pfam" id="PF00015">
    <property type="entry name" value="MCPsignal"/>
    <property type="match status" value="1"/>
</dbReference>
<dbReference type="Gene3D" id="1.10.287.950">
    <property type="entry name" value="Methyl-accepting chemotaxis protein"/>
    <property type="match status" value="1"/>
</dbReference>
<dbReference type="Proteomes" id="UP000433577">
    <property type="component" value="Chromosome 2"/>
</dbReference>
<evidence type="ECO:0000256" key="4">
    <source>
        <dbReference type="ARBA" id="ARBA00022500"/>
    </source>
</evidence>
<dbReference type="GO" id="GO:0006935">
    <property type="term" value="P:chemotaxis"/>
    <property type="evidence" value="ECO:0007669"/>
    <property type="project" value="UniProtKB-KW"/>
</dbReference>
<keyword evidence="17" id="KW-1185">Reference proteome</keyword>
<sequence>MLRSHLSINGRLVAAMSFLGVLLVVIGAFGLAGMVTSNNANRHTYSEQLPKSIAVGEMTIMVGRQRTSLDRAAINPGSDDARNMYGKEKEVRDAADAAWQKYLALPRDAEEDRLAAGVTQQYQATEAELTRFREATERGDRDEILKLMFSVGKIYTTMQEAANALKTYQFKQSKEEYEATERRYQWFLAGSIAAIVAGLCAAFGSWYFLRRAILGPVNDAVAHFGQIAQGNLGRRIDVRSHDEMGRMLGGLAEMQSNLRRTVSTLSEGSNAIASATRQIAAGNADLSARTESQASALQETATSAEQLSSTVRQNAENVHRASELSSSASDIARRGHEVVTRVVQTMGDISQSSTAVAEITSIIEGIAFQTNILALNAAVEAARAGDQGRGFAVVAGEVRTLAQRSSAAAKEIRDLIANSTSRIDDGAKLVGEAGNTMSELIDAVARTNAIMAEIAAATEEQSHGLSQVSIAVNNMDNATQQNAALVEEAAAAASSLEDQARKLAEAAAQFRLEDRVA</sequence>
<dbReference type="Pfam" id="PF00672">
    <property type="entry name" value="HAMP"/>
    <property type="match status" value="1"/>
</dbReference>
<evidence type="ECO:0000256" key="7">
    <source>
        <dbReference type="ARBA" id="ARBA00022989"/>
    </source>
</evidence>
<dbReference type="InterPro" id="IPR004090">
    <property type="entry name" value="Chemotax_Me-accpt_rcpt"/>
</dbReference>
<feature type="domain" description="HAMP" evidence="15">
    <location>
        <begin position="211"/>
        <end position="263"/>
    </location>
</feature>
<dbReference type="PANTHER" id="PTHR43531">
    <property type="entry name" value="PROTEIN ICFG"/>
    <property type="match status" value="1"/>
</dbReference>
<name>A0A7Z2JHL9_9BURK</name>
<dbReference type="SMART" id="SM00304">
    <property type="entry name" value="HAMP"/>
    <property type="match status" value="1"/>
</dbReference>
<feature type="coiled-coil region" evidence="12">
    <location>
        <begin position="468"/>
        <end position="513"/>
    </location>
</feature>
<dbReference type="PRINTS" id="PR00260">
    <property type="entry name" value="CHEMTRNSDUCR"/>
</dbReference>
<dbReference type="InterPro" id="IPR003660">
    <property type="entry name" value="HAMP_dom"/>
</dbReference>
<evidence type="ECO:0000256" key="8">
    <source>
        <dbReference type="ARBA" id="ARBA00023136"/>
    </source>
</evidence>
<dbReference type="SUPFAM" id="SSF58104">
    <property type="entry name" value="Methyl-accepting chemotaxis protein (MCP) signaling domain"/>
    <property type="match status" value="1"/>
</dbReference>
<feature type="transmembrane region" description="Helical" evidence="13">
    <location>
        <begin position="12"/>
        <end position="35"/>
    </location>
</feature>
<dbReference type="SUPFAM" id="SSF47170">
    <property type="entry name" value="Aspartate receptor, ligand-binding domain"/>
    <property type="match status" value="1"/>
</dbReference>
<evidence type="ECO:0000256" key="13">
    <source>
        <dbReference type="SAM" id="Phobius"/>
    </source>
</evidence>
<dbReference type="InterPro" id="IPR035440">
    <property type="entry name" value="4HB_MCP_dom_sf"/>
</dbReference>
<keyword evidence="9 11" id="KW-0807">Transducer</keyword>
<dbReference type="SMART" id="SM00283">
    <property type="entry name" value="MA"/>
    <property type="match status" value="1"/>
</dbReference>
<evidence type="ECO:0000259" key="15">
    <source>
        <dbReference type="PROSITE" id="PS50885"/>
    </source>
</evidence>
<organism evidence="16 17">
    <name type="scientific">Paraburkholderia acidisoli</name>
    <dbReference type="NCBI Taxonomy" id="2571748"/>
    <lineage>
        <taxon>Bacteria</taxon>
        <taxon>Pseudomonadati</taxon>
        <taxon>Pseudomonadota</taxon>
        <taxon>Betaproteobacteria</taxon>
        <taxon>Burkholderiales</taxon>
        <taxon>Burkholderiaceae</taxon>
        <taxon>Paraburkholderia</taxon>
    </lineage>
</organism>
<dbReference type="FunFam" id="1.10.287.950:FF:000001">
    <property type="entry name" value="Methyl-accepting chemotaxis sensory transducer"/>
    <property type="match status" value="1"/>
</dbReference>
<dbReference type="CDD" id="cd06225">
    <property type="entry name" value="HAMP"/>
    <property type="match status" value="1"/>
</dbReference>
<keyword evidence="8 13" id="KW-0472">Membrane</keyword>
<keyword evidence="7 13" id="KW-1133">Transmembrane helix</keyword>
<keyword evidence="3" id="KW-0488">Methylation</keyword>
<keyword evidence="4" id="KW-0145">Chemotaxis</keyword>
<comment type="similarity">
    <text evidence="10">Belongs to the methyl-accepting chemotaxis (MCP) protein family.</text>
</comment>
<keyword evidence="6 13" id="KW-0812">Transmembrane</keyword>
<evidence type="ECO:0000256" key="6">
    <source>
        <dbReference type="ARBA" id="ARBA00022692"/>
    </source>
</evidence>
<dbReference type="GO" id="GO:0007165">
    <property type="term" value="P:signal transduction"/>
    <property type="evidence" value="ECO:0007669"/>
    <property type="project" value="UniProtKB-KW"/>
</dbReference>
<reference evidence="16 17" key="1">
    <citation type="submission" date="2019-12" db="EMBL/GenBank/DDBJ databases">
        <title>Paraburkholderia acidiphila 7Q-K02 sp. nov and Paraburkholderia acidisoli DHF22 sp. nov., two strains isolated from forest soil.</title>
        <authorList>
            <person name="Gao Z."/>
            <person name="Qiu L."/>
        </authorList>
    </citation>
    <scope>NUCLEOTIDE SEQUENCE [LARGE SCALE GENOMIC DNA]</scope>
    <source>
        <strain evidence="16 17">DHF22</strain>
    </source>
</reference>
<dbReference type="PROSITE" id="PS50111">
    <property type="entry name" value="CHEMOTAXIS_TRANSDUC_2"/>
    <property type="match status" value="1"/>
</dbReference>
<evidence type="ECO:0000256" key="10">
    <source>
        <dbReference type="ARBA" id="ARBA00029447"/>
    </source>
</evidence>
<dbReference type="Gene3D" id="1.20.120.30">
    <property type="entry name" value="Aspartate receptor, ligand-binding domain"/>
    <property type="match status" value="1"/>
</dbReference>
<evidence type="ECO:0000313" key="16">
    <source>
        <dbReference type="EMBL" id="QGZ63410.1"/>
    </source>
</evidence>
<evidence type="ECO:0000256" key="11">
    <source>
        <dbReference type="PROSITE-ProRule" id="PRU00284"/>
    </source>
</evidence>
<feature type="domain" description="Methyl-accepting transducer" evidence="14">
    <location>
        <begin position="268"/>
        <end position="497"/>
    </location>
</feature>
<dbReference type="InterPro" id="IPR051310">
    <property type="entry name" value="MCP_chemotaxis"/>
</dbReference>
<comment type="subcellular location">
    <subcellularLocation>
        <location evidence="1">Cell inner membrane</location>
        <topology evidence="1">Multi-pass membrane protein</topology>
    </subcellularLocation>
</comment>
<evidence type="ECO:0000256" key="12">
    <source>
        <dbReference type="SAM" id="Coils"/>
    </source>
</evidence>
<keyword evidence="5" id="KW-0997">Cell inner membrane</keyword>
<dbReference type="GO" id="GO:0004888">
    <property type="term" value="F:transmembrane signaling receptor activity"/>
    <property type="evidence" value="ECO:0007669"/>
    <property type="project" value="InterPro"/>
</dbReference>
<dbReference type="OrthoDB" id="9795078at2"/>
<dbReference type="Pfam" id="PF02203">
    <property type="entry name" value="TarH"/>
    <property type="match status" value="1"/>
</dbReference>
<evidence type="ECO:0000256" key="9">
    <source>
        <dbReference type="ARBA" id="ARBA00023224"/>
    </source>
</evidence>
<proteinExistence type="inferred from homology"/>
<evidence type="ECO:0000256" key="5">
    <source>
        <dbReference type="ARBA" id="ARBA00022519"/>
    </source>
</evidence>
<dbReference type="InterPro" id="IPR004089">
    <property type="entry name" value="MCPsignal_dom"/>
</dbReference>
<dbReference type="KEGG" id="pacs:FAZ98_16585"/>
<dbReference type="EMBL" id="CP046914">
    <property type="protein sequence ID" value="QGZ63410.1"/>
    <property type="molecule type" value="Genomic_DNA"/>
</dbReference>
<evidence type="ECO:0000256" key="2">
    <source>
        <dbReference type="ARBA" id="ARBA00022475"/>
    </source>
</evidence>
<keyword evidence="12" id="KW-0175">Coiled coil</keyword>
<evidence type="ECO:0000313" key="17">
    <source>
        <dbReference type="Proteomes" id="UP000433577"/>
    </source>
</evidence>
<keyword evidence="2" id="KW-1003">Cell membrane</keyword>
<dbReference type="GO" id="GO:0005886">
    <property type="term" value="C:plasma membrane"/>
    <property type="evidence" value="ECO:0007669"/>
    <property type="project" value="UniProtKB-SubCell"/>
</dbReference>
<dbReference type="InterPro" id="IPR003122">
    <property type="entry name" value="Tar_rcpt_lig-bd"/>
</dbReference>
<evidence type="ECO:0000259" key="14">
    <source>
        <dbReference type="PROSITE" id="PS50111"/>
    </source>
</evidence>
<evidence type="ECO:0000256" key="1">
    <source>
        <dbReference type="ARBA" id="ARBA00004429"/>
    </source>
</evidence>
<dbReference type="PROSITE" id="PS50885">
    <property type="entry name" value="HAMP"/>
    <property type="match status" value="1"/>
</dbReference>
<dbReference type="RefSeq" id="WP_158952403.1">
    <property type="nucleotide sequence ID" value="NZ_CP046914.1"/>
</dbReference>
<dbReference type="PANTHER" id="PTHR43531:SF14">
    <property type="entry name" value="METHYL-ACCEPTING CHEMOTAXIS PROTEIN I-RELATED"/>
    <property type="match status" value="1"/>
</dbReference>
<gene>
    <name evidence="16" type="ORF">FAZ98_16585</name>
</gene>
<evidence type="ECO:0000256" key="3">
    <source>
        <dbReference type="ARBA" id="ARBA00022481"/>
    </source>
</evidence>
<dbReference type="CDD" id="cd11386">
    <property type="entry name" value="MCP_signal"/>
    <property type="match status" value="1"/>
</dbReference>